<organism evidence="2 3">
    <name type="scientific">Popillia japonica</name>
    <name type="common">Japanese beetle</name>
    <dbReference type="NCBI Taxonomy" id="7064"/>
    <lineage>
        <taxon>Eukaryota</taxon>
        <taxon>Metazoa</taxon>
        <taxon>Ecdysozoa</taxon>
        <taxon>Arthropoda</taxon>
        <taxon>Hexapoda</taxon>
        <taxon>Insecta</taxon>
        <taxon>Pterygota</taxon>
        <taxon>Neoptera</taxon>
        <taxon>Endopterygota</taxon>
        <taxon>Coleoptera</taxon>
        <taxon>Polyphaga</taxon>
        <taxon>Scarabaeiformia</taxon>
        <taxon>Scarabaeidae</taxon>
        <taxon>Rutelinae</taxon>
        <taxon>Popillia</taxon>
    </lineage>
</organism>
<dbReference type="Proteomes" id="UP001458880">
    <property type="component" value="Unassembled WGS sequence"/>
</dbReference>
<dbReference type="EMBL" id="JASPKY010000829">
    <property type="protein sequence ID" value="KAK9681273.1"/>
    <property type="molecule type" value="Genomic_DNA"/>
</dbReference>
<sequence length="189" mass="21569">MKVAVIVAHLKRNCFRNKENKAKVNANKEFGQAFVSVNGDNDEKDCWLIDSGASHHICSNQPNVTLQYSQFDVPKALRLGDGGCMYAEGQGQENMEMLVNDVWKSGHLANVCLYREMATSNQDRKRLLVDVVIQDIAEHLWDEENSANEENVDIFGQNSDEDEDYILERTESDSERIIFWNEQKAIVNI</sequence>
<accession>A0AAW1HWU3</accession>
<dbReference type="AlphaFoldDB" id="A0AAW1HWU3"/>
<evidence type="ECO:0000313" key="2">
    <source>
        <dbReference type="EMBL" id="KAK9681273.1"/>
    </source>
</evidence>
<dbReference type="Pfam" id="PF22936">
    <property type="entry name" value="Pol_BBD"/>
    <property type="match status" value="1"/>
</dbReference>
<gene>
    <name evidence="2" type="ORF">QE152_g38449</name>
</gene>
<proteinExistence type="predicted"/>
<comment type="caution">
    <text evidence="2">The sequence shown here is derived from an EMBL/GenBank/DDBJ whole genome shotgun (WGS) entry which is preliminary data.</text>
</comment>
<keyword evidence="3" id="KW-1185">Reference proteome</keyword>
<evidence type="ECO:0000313" key="3">
    <source>
        <dbReference type="Proteomes" id="UP001458880"/>
    </source>
</evidence>
<protein>
    <recommendedName>
        <fullName evidence="1">Retrovirus-related Pol polyprotein from transposon TNT 1-94-like beta-barrel domain-containing protein</fullName>
    </recommendedName>
</protein>
<evidence type="ECO:0000259" key="1">
    <source>
        <dbReference type="Pfam" id="PF22936"/>
    </source>
</evidence>
<dbReference type="InterPro" id="IPR054722">
    <property type="entry name" value="PolX-like_BBD"/>
</dbReference>
<feature type="domain" description="Retrovirus-related Pol polyprotein from transposon TNT 1-94-like beta-barrel" evidence="1">
    <location>
        <begin position="47"/>
        <end position="117"/>
    </location>
</feature>
<reference evidence="2 3" key="1">
    <citation type="journal article" date="2024" name="BMC Genomics">
        <title>De novo assembly and annotation of Popillia japonica's genome with initial clues to its potential as an invasive pest.</title>
        <authorList>
            <person name="Cucini C."/>
            <person name="Boschi S."/>
            <person name="Funari R."/>
            <person name="Cardaioli E."/>
            <person name="Iannotti N."/>
            <person name="Marturano G."/>
            <person name="Paoli F."/>
            <person name="Bruttini M."/>
            <person name="Carapelli A."/>
            <person name="Frati F."/>
            <person name="Nardi F."/>
        </authorList>
    </citation>
    <scope>NUCLEOTIDE SEQUENCE [LARGE SCALE GENOMIC DNA]</scope>
    <source>
        <strain evidence="2">DMR45628</strain>
    </source>
</reference>
<name>A0AAW1HWU3_POPJA</name>